<organism evidence="3 4">
    <name type="scientific">Flavobacterium artemisiae</name>
    <dbReference type="NCBI Taxonomy" id="2126556"/>
    <lineage>
        <taxon>Bacteria</taxon>
        <taxon>Pseudomonadati</taxon>
        <taxon>Bacteroidota</taxon>
        <taxon>Flavobacteriia</taxon>
        <taxon>Flavobacteriales</taxon>
        <taxon>Flavobacteriaceae</taxon>
        <taxon>Flavobacterium</taxon>
    </lineage>
</organism>
<name>A0ABW4HES7_9FLAO</name>
<feature type="domain" description="Activator of Hsp90 ATPase homologue 1/2-like C-terminal" evidence="2">
    <location>
        <begin position="9"/>
        <end position="132"/>
    </location>
</feature>
<dbReference type="InterPro" id="IPR013538">
    <property type="entry name" value="ASHA1/2-like_C"/>
</dbReference>
<comment type="similarity">
    <text evidence="1">Belongs to the AHA1 family.</text>
</comment>
<dbReference type="Gene3D" id="3.30.530.20">
    <property type="match status" value="1"/>
</dbReference>
<keyword evidence="4" id="KW-1185">Reference proteome</keyword>
<evidence type="ECO:0000259" key="2">
    <source>
        <dbReference type="Pfam" id="PF08327"/>
    </source>
</evidence>
<sequence length="138" mass="16266">MISVQTIINAPIAKVWELWTLPKHIVKWNYPSEDWQTTDAENDLKINGKFKYSMQTKDKSAGFDFEGIYTDVKAFSLIEYKLFDNRTGTIRFEENNDAVKLTEIFEPNVEDSEDMQRGWCQAVIDHFKTYAETNQNYY</sequence>
<protein>
    <submittedName>
        <fullName evidence="3">SRPBCC domain-containing protein</fullName>
    </submittedName>
</protein>
<dbReference type="Proteomes" id="UP001597138">
    <property type="component" value="Unassembled WGS sequence"/>
</dbReference>
<proteinExistence type="inferred from homology"/>
<reference evidence="4" key="1">
    <citation type="journal article" date="2019" name="Int. J. Syst. Evol. Microbiol.">
        <title>The Global Catalogue of Microorganisms (GCM) 10K type strain sequencing project: providing services to taxonomists for standard genome sequencing and annotation.</title>
        <authorList>
            <consortium name="The Broad Institute Genomics Platform"/>
            <consortium name="The Broad Institute Genome Sequencing Center for Infectious Disease"/>
            <person name="Wu L."/>
            <person name="Ma J."/>
        </authorList>
    </citation>
    <scope>NUCLEOTIDE SEQUENCE [LARGE SCALE GENOMIC DNA]</scope>
    <source>
        <strain evidence="4">CCUG 70865</strain>
    </source>
</reference>
<evidence type="ECO:0000313" key="4">
    <source>
        <dbReference type="Proteomes" id="UP001597138"/>
    </source>
</evidence>
<gene>
    <name evidence="3" type="ORF">ACFSC2_14365</name>
</gene>
<dbReference type="RefSeq" id="WP_379814731.1">
    <property type="nucleotide sequence ID" value="NZ_JBHUDZ010000012.1"/>
</dbReference>
<dbReference type="Pfam" id="PF08327">
    <property type="entry name" value="AHSA1"/>
    <property type="match status" value="1"/>
</dbReference>
<evidence type="ECO:0000313" key="3">
    <source>
        <dbReference type="EMBL" id="MFD1603926.1"/>
    </source>
</evidence>
<dbReference type="EMBL" id="JBHUDZ010000012">
    <property type="protein sequence ID" value="MFD1603926.1"/>
    <property type="molecule type" value="Genomic_DNA"/>
</dbReference>
<dbReference type="InterPro" id="IPR023393">
    <property type="entry name" value="START-like_dom_sf"/>
</dbReference>
<comment type="caution">
    <text evidence="3">The sequence shown here is derived from an EMBL/GenBank/DDBJ whole genome shotgun (WGS) entry which is preliminary data.</text>
</comment>
<dbReference type="SUPFAM" id="SSF55961">
    <property type="entry name" value="Bet v1-like"/>
    <property type="match status" value="1"/>
</dbReference>
<accession>A0ABW4HES7</accession>
<evidence type="ECO:0000256" key="1">
    <source>
        <dbReference type="ARBA" id="ARBA00006817"/>
    </source>
</evidence>